<dbReference type="AlphaFoldDB" id="A0A5B8S4V8"/>
<reference evidence="2 3" key="1">
    <citation type="journal article" date="2013" name="J. Microbiol. Biotechnol.">
        <title>Novosphingobium ginsenosidimutans sp. nov., with the ability to convert ginsenoside.</title>
        <authorList>
            <person name="Kim J.K."/>
            <person name="He D."/>
            <person name="Liu Q.M."/>
            <person name="Park H.Y."/>
            <person name="Jung M.S."/>
            <person name="Yoon M.H."/>
            <person name="Kim S.C."/>
            <person name="Im W.T."/>
        </authorList>
    </citation>
    <scope>NUCLEOTIDE SEQUENCE [LARGE SCALE GENOMIC DNA]</scope>
    <source>
        <strain evidence="2 3">FW-6</strain>
    </source>
</reference>
<dbReference type="KEGG" id="ngf:FRF71_08750"/>
<proteinExistence type="predicted"/>
<protein>
    <submittedName>
        <fullName evidence="2">Heme NO-binding protein</fullName>
    </submittedName>
</protein>
<dbReference type="SUPFAM" id="SSF111126">
    <property type="entry name" value="Ligand-binding domain in the NO signalling and Golgi transport"/>
    <property type="match status" value="1"/>
</dbReference>
<feature type="domain" description="Heme NO-binding" evidence="1">
    <location>
        <begin position="2"/>
        <end position="158"/>
    </location>
</feature>
<organism evidence="2 3">
    <name type="scientific">Novosphingobium ginsenosidimutans</name>
    <dbReference type="NCBI Taxonomy" id="1176536"/>
    <lineage>
        <taxon>Bacteria</taxon>
        <taxon>Pseudomonadati</taxon>
        <taxon>Pseudomonadota</taxon>
        <taxon>Alphaproteobacteria</taxon>
        <taxon>Sphingomonadales</taxon>
        <taxon>Sphingomonadaceae</taxon>
        <taxon>Novosphingobium</taxon>
    </lineage>
</organism>
<keyword evidence="3" id="KW-1185">Reference proteome</keyword>
<accession>A0A5B8S4V8</accession>
<dbReference type="Pfam" id="PF07700">
    <property type="entry name" value="HNOB"/>
    <property type="match status" value="1"/>
</dbReference>
<evidence type="ECO:0000313" key="2">
    <source>
        <dbReference type="EMBL" id="QEA16214.1"/>
    </source>
</evidence>
<dbReference type="EMBL" id="CP042345">
    <property type="protein sequence ID" value="QEA16214.1"/>
    <property type="molecule type" value="Genomic_DNA"/>
</dbReference>
<name>A0A5B8S4V8_9SPHN</name>
<sequence>MKGIIFNLLEEVVCEHHGDAVWDDLLEAAESDGIYTSLGSYPDAQLVALVEAASQLTGTPVRSLLHWFGVQALPKLAQRYPKFFDDAPDARSLILSVNTIIHPEVRKLYSGASCPHFHFVEAPGTLSLGYTSPRKLCDLAHGFVEGVAAHYNETITLEQPSCMHDGAAVCQLVATWH</sequence>
<dbReference type="GO" id="GO:0020037">
    <property type="term" value="F:heme binding"/>
    <property type="evidence" value="ECO:0007669"/>
    <property type="project" value="InterPro"/>
</dbReference>
<dbReference type="InterPro" id="IPR011644">
    <property type="entry name" value="Heme_NO-bd"/>
</dbReference>
<dbReference type="OrthoDB" id="7266652at2"/>
<evidence type="ECO:0000259" key="1">
    <source>
        <dbReference type="Pfam" id="PF07700"/>
    </source>
</evidence>
<dbReference type="RefSeq" id="WP_147090295.1">
    <property type="nucleotide sequence ID" value="NZ_BAABJD010000006.1"/>
</dbReference>
<dbReference type="InterPro" id="IPR024096">
    <property type="entry name" value="NO_sig/Golgi_transp_ligand-bd"/>
</dbReference>
<evidence type="ECO:0000313" key="3">
    <source>
        <dbReference type="Proteomes" id="UP000321172"/>
    </source>
</evidence>
<dbReference type="InterPro" id="IPR038158">
    <property type="entry name" value="H-NOX_domain_sf"/>
</dbReference>
<dbReference type="Gene3D" id="3.90.1520.10">
    <property type="entry name" value="H-NOX domain"/>
    <property type="match status" value="1"/>
</dbReference>
<gene>
    <name evidence="2" type="ORF">FRF71_08750</name>
</gene>
<dbReference type="Proteomes" id="UP000321172">
    <property type="component" value="Chromosome"/>
</dbReference>